<evidence type="ECO:0000256" key="6">
    <source>
        <dbReference type="ARBA" id="ARBA00022824"/>
    </source>
</evidence>
<dbReference type="EMBL" id="CAWYQH010000001">
    <property type="protein sequence ID" value="CAK8672884.1"/>
    <property type="molecule type" value="Genomic_DNA"/>
</dbReference>
<name>A0ABP0EZH9_CLALP</name>
<evidence type="ECO:0000313" key="13">
    <source>
        <dbReference type="EMBL" id="CAK8672884.1"/>
    </source>
</evidence>
<comment type="catalytic activity">
    <reaction evidence="10">
        <text>a 1,2-diacyl-sn-glycero-3-phospho-L-serine(in) = a 1,2-diacyl-sn-glycero-3-phospho-L-serine(out)</text>
        <dbReference type="Rhea" id="RHEA:38663"/>
        <dbReference type="ChEBI" id="CHEBI:57262"/>
    </reaction>
</comment>
<dbReference type="Proteomes" id="UP001642483">
    <property type="component" value="Unassembled WGS sequence"/>
</dbReference>
<keyword evidence="9" id="KW-0472">Membrane</keyword>
<keyword evidence="6" id="KW-0256">Endoplasmic reticulum</keyword>
<comment type="subcellular location">
    <subcellularLocation>
        <location evidence="1">Endoplasmic reticulum membrane</location>
        <topology evidence="1">Peripheral membrane protein</topology>
    </subcellularLocation>
    <subcellularLocation>
        <location evidence="2">Preautophagosomal structure membrane</location>
        <topology evidence="2">Peripheral membrane protein</topology>
    </subcellularLocation>
</comment>
<comment type="catalytic activity">
    <reaction evidence="11">
        <text>a 1,2-diacyl-sn-glycero-3-phosphoethanolamine(in) = a 1,2-diacyl-sn-glycero-3-phosphoethanolamine(out)</text>
        <dbReference type="Rhea" id="RHEA:38895"/>
        <dbReference type="ChEBI" id="CHEBI:64612"/>
    </reaction>
</comment>
<evidence type="ECO:0000256" key="2">
    <source>
        <dbReference type="ARBA" id="ARBA00004623"/>
    </source>
</evidence>
<gene>
    <name evidence="13" type="ORF">CVLEPA_LOCUS2559</name>
</gene>
<dbReference type="Pfam" id="PF13329">
    <property type="entry name" value="ATG2_CAD"/>
    <property type="match status" value="1"/>
</dbReference>
<evidence type="ECO:0000256" key="1">
    <source>
        <dbReference type="ARBA" id="ARBA00004406"/>
    </source>
</evidence>
<evidence type="ECO:0000256" key="3">
    <source>
        <dbReference type="ARBA" id="ARBA00009714"/>
    </source>
</evidence>
<feature type="compositionally biased region" description="Polar residues" evidence="12">
    <location>
        <begin position="1117"/>
        <end position="1138"/>
    </location>
</feature>
<evidence type="ECO:0000256" key="11">
    <source>
        <dbReference type="ARBA" id="ARBA00024615"/>
    </source>
</evidence>
<keyword evidence="5" id="KW-0813">Transport</keyword>
<comment type="similarity">
    <text evidence="3">Belongs to the ATG2 family.</text>
</comment>
<feature type="region of interest" description="Disordered" evidence="12">
    <location>
        <begin position="966"/>
        <end position="990"/>
    </location>
</feature>
<evidence type="ECO:0000256" key="12">
    <source>
        <dbReference type="SAM" id="MobiDB-lite"/>
    </source>
</evidence>
<evidence type="ECO:0000256" key="8">
    <source>
        <dbReference type="ARBA" id="ARBA00023055"/>
    </source>
</evidence>
<keyword evidence="7" id="KW-0072">Autophagy</keyword>
<evidence type="ECO:0000313" key="14">
    <source>
        <dbReference type="Proteomes" id="UP001642483"/>
    </source>
</evidence>
<organism evidence="13 14">
    <name type="scientific">Clavelina lepadiformis</name>
    <name type="common">Light-bulb sea squirt</name>
    <name type="synonym">Ascidia lepadiformis</name>
    <dbReference type="NCBI Taxonomy" id="159417"/>
    <lineage>
        <taxon>Eukaryota</taxon>
        <taxon>Metazoa</taxon>
        <taxon>Chordata</taxon>
        <taxon>Tunicata</taxon>
        <taxon>Ascidiacea</taxon>
        <taxon>Aplousobranchia</taxon>
        <taxon>Clavelinidae</taxon>
        <taxon>Clavelina</taxon>
    </lineage>
</organism>
<proteinExistence type="inferred from homology"/>
<evidence type="ECO:0000256" key="7">
    <source>
        <dbReference type="ARBA" id="ARBA00023006"/>
    </source>
</evidence>
<dbReference type="InterPro" id="IPR026849">
    <property type="entry name" value="ATG2"/>
</dbReference>
<evidence type="ECO:0000256" key="10">
    <source>
        <dbReference type="ARBA" id="ARBA00024479"/>
    </source>
</evidence>
<evidence type="ECO:0000256" key="9">
    <source>
        <dbReference type="ARBA" id="ARBA00023136"/>
    </source>
</evidence>
<dbReference type="PANTHER" id="PTHR13190">
    <property type="entry name" value="AUTOPHAGY-RELATED 2, ISOFORM A"/>
    <property type="match status" value="1"/>
</dbReference>
<reference evidence="13 14" key="1">
    <citation type="submission" date="2024-02" db="EMBL/GenBank/DDBJ databases">
        <authorList>
            <person name="Daric V."/>
            <person name="Darras S."/>
        </authorList>
    </citation>
    <scope>NUCLEOTIDE SEQUENCE [LARGE SCALE GENOMIC DNA]</scope>
</reference>
<sequence>MELVECLYNPCDTPNTKRECTCVEILMFPSDSRKSSTTSHEKCVNLTVNRIDKVDRINTKLSIKLSDVKSEVDITMMDRVASLLFLFDSKSEEQAHTNIDLQASTLDKEALFAQVCNDQTESIPSELNLVVSSSEMNVDFRFPIPDLRDVSHKEIKCTRSLRDETLHLIAKDMKCVASVFTGPPSQPVDEMWEMTLQFQCLHALYSDEGKKPPRLFLEATKSDGQDDTQLQESFTESSMPFIKITEHPTASTRQLVLSEKKHFYDLKFNDKVSIQMNDPMMESQYDHFQPKEPTPFSSCKEVHGDTEKMIPGNQEELKNFKDHASAMSAFHVAVHFPVVKIYCPSMPFFESLYNRINNDLLLWMPSSAQPTEHSVYSENVPDRLDTASQFFSLRNDLFSSTEEEPHTVKSSKGMTDKKAEYLNNDDDDYDDFIPSQFQSLQSEGISIPSERSAFTISLSINDGLLSLCSDLNIESDAKKTGQLYLAINNGNLFTSCSYCGNPNVDYTSIDISSFSIYHKVRSSSSVQFETVPFLEIPPNLTPVAYPNEDGVEPFFHSGRRNIPVTSGKKQKMLSIALKVVCEEKRALKHFVVAVMIQGMTIKHQFLPLGHSWFEQIIGIMDIEDEPVVGYEPPAILTEIHFHARKCAADYQPLYLAPPLRVLATISSFSLSSNVVAGSPVSLLHMILDDSSVHLSDSTSMKRINRQHFVTVLDVNLLEVILKLANSKAVQLNESEAPQDFPQIDLSIENVQVLFKTCFDSCAAFIALLRYIIQDGDLAEQEFPESVSSSQYVEAAEEKCNNVNLSKQSSKPSDQRTSPVQATIADLMADAMKDMDLFSDDDKSSMHSDYLSSVDTETVPSGSYLKDASDYDDDEFCIISDPDHDPCDDKPILEYFKPDEPISVVKHWFKTNMEKINHLHTPCNYPSPVKRYNVTDLSCCWCVYGGTDFGRKENCVEPVFRQRTYSREPLPSDYSPRTSRADNKTNQSGRNHDVVVEFHVTKFRFKHEVFPDNASPDEARTVFTINDFEIRDRLHSSQINKLLYQFHNEDSPKQSNANMLLVKTLHLKPEDPGKPAECRLRVTLQPIRLNIDQDTLDFLINFFTKLSELFGAEGKTATPESCHTPQLSVSSGDLPSSNVIDEEESDNLTTHTFYREVIFTNDVPIRLDYHGKHIDIEQGKIAGLLMGLAQLNCSQLTLKKIEHCHGLLGIDRVISYALNEWSTDIRNNQLPSILGGVGPMHSVVKFFQGVCDLFWMPVEQYRRDGRIFRGIQRGTSSFGTSTSMAVLEVANRLVGLVQSAAETAHDVFSPVDYSSRAIRPSPSWRSPDKRNRIKGQPADIREGVNNAIAVVRNGVSDTANAIARVAQKEHEQKGITGVVGGMIRHAPGTLVRPVIIASKATSNVLSGLRNQIRPDAKREDEEKWKTNPGD</sequence>
<dbReference type="PANTHER" id="PTHR13190:SF1">
    <property type="entry name" value="AUTOPHAGY-RELATED 2, ISOFORM A"/>
    <property type="match status" value="1"/>
</dbReference>
<comment type="caution">
    <text evidence="13">The sequence shown here is derived from an EMBL/GenBank/DDBJ whole genome shotgun (WGS) entry which is preliminary data.</text>
</comment>
<protein>
    <recommendedName>
        <fullName evidence="4">Autophagy-related protein 2</fullName>
    </recommendedName>
</protein>
<accession>A0ABP0EZH9</accession>
<keyword evidence="8" id="KW-0445">Lipid transport</keyword>
<feature type="region of interest" description="Disordered" evidence="12">
    <location>
        <begin position="1116"/>
        <end position="1138"/>
    </location>
</feature>
<evidence type="ECO:0000256" key="5">
    <source>
        <dbReference type="ARBA" id="ARBA00022448"/>
    </source>
</evidence>
<evidence type="ECO:0000256" key="4">
    <source>
        <dbReference type="ARBA" id="ARBA00018070"/>
    </source>
</evidence>
<keyword evidence="14" id="KW-1185">Reference proteome</keyword>